<proteinExistence type="predicted"/>
<reference evidence="1 2" key="1">
    <citation type="journal article" date="2019" name="Commun. Biol.">
        <title>The bagworm genome reveals a unique fibroin gene that provides high tensile strength.</title>
        <authorList>
            <person name="Kono N."/>
            <person name="Nakamura H."/>
            <person name="Ohtoshi R."/>
            <person name="Tomita M."/>
            <person name="Numata K."/>
            <person name="Arakawa K."/>
        </authorList>
    </citation>
    <scope>NUCLEOTIDE SEQUENCE [LARGE SCALE GENOMIC DNA]</scope>
</reference>
<evidence type="ECO:0000313" key="2">
    <source>
        <dbReference type="Proteomes" id="UP000299102"/>
    </source>
</evidence>
<dbReference type="EMBL" id="BGZK01000427">
    <property type="protein sequence ID" value="GBP42979.1"/>
    <property type="molecule type" value="Genomic_DNA"/>
</dbReference>
<sequence length="140" mass="15352">MDITVWMSSANDEVQAEGEQVARDAPDGPERPSVAAWALVYPTGWAGERRQPVVLFPARSRNWPYAAGDNSRRRVSLLTHEYAGTLWSNVGPNISRSAGPHNSWRLRGRTTGSGGTALDLLSCTEPLLGYPRGHTPFSDY</sequence>
<dbReference type="AlphaFoldDB" id="A0A4C1VXL0"/>
<organism evidence="1 2">
    <name type="scientific">Eumeta variegata</name>
    <name type="common">Bagworm moth</name>
    <name type="synonym">Eumeta japonica</name>
    <dbReference type="NCBI Taxonomy" id="151549"/>
    <lineage>
        <taxon>Eukaryota</taxon>
        <taxon>Metazoa</taxon>
        <taxon>Ecdysozoa</taxon>
        <taxon>Arthropoda</taxon>
        <taxon>Hexapoda</taxon>
        <taxon>Insecta</taxon>
        <taxon>Pterygota</taxon>
        <taxon>Neoptera</taxon>
        <taxon>Endopterygota</taxon>
        <taxon>Lepidoptera</taxon>
        <taxon>Glossata</taxon>
        <taxon>Ditrysia</taxon>
        <taxon>Tineoidea</taxon>
        <taxon>Psychidae</taxon>
        <taxon>Oiketicinae</taxon>
        <taxon>Eumeta</taxon>
    </lineage>
</organism>
<protein>
    <submittedName>
        <fullName evidence="1">Uncharacterized protein</fullName>
    </submittedName>
</protein>
<gene>
    <name evidence="1" type="ORF">EVAR_96477_1</name>
</gene>
<keyword evidence="2" id="KW-1185">Reference proteome</keyword>
<comment type="caution">
    <text evidence="1">The sequence shown here is derived from an EMBL/GenBank/DDBJ whole genome shotgun (WGS) entry which is preliminary data.</text>
</comment>
<name>A0A4C1VXL0_EUMVA</name>
<accession>A0A4C1VXL0</accession>
<dbReference type="Proteomes" id="UP000299102">
    <property type="component" value="Unassembled WGS sequence"/>
</dbReference>
<evidence type="ECO:0000313" key="1">
    <source>
        <dbReference type="EMBL" id="GBP42979.1"/>
    </source>
</evidence>